<accession>A0A4D5S772</accession>
<proteinExistence type="predicted"/>
<evidence type="ECO:0000256" key="1">
    <source>
        <dbReference type="SAM" id="MobiDB-lite"/>
    </source>
</evidence>
<reference evidence="2" key="1">
    <citation type="submission" date="2019-04" db="EMBL/GenBank/DDBJ databases">
        <title>An insight into the mialome of Ixodes scapularis.</title>
        <authorList>
            <person name="Ribeiro J.M."/>
            <person name="Mather T.N."/>
            <person name="Karim S."/>
        </authorList>
    </citation>
    <scope>NUCLEOTIDE SEQUENCE</scope>
</reference>
<evidence type="ECO:0000313" key="2">
    <source>
        <dbReference type="EMBL" id="MOY44864.1"/>
    </source>
</evidence>
<dbReference type="EMBL" id="GHJT01010893">
    <property type="protein sequence ID" value="MOY44864.1"/>
    <property type="molecule type" value="Transcribed_RNA"/>
</dbReference>
<dbReference type="VEuPathDB" id="VectorBase:ISCP_024911"/>
<name>A0A4D5S772_IXOSC</name>
<dbReference type="AlphaFoldDB" id="A0A4D5S772"/>
<dbReference type="InterPro" id="IPR039782">
    <property type="entry name" value="VPS13B"/>
</dbReference>
<dbReference type="PANTHER" id="PTHR12517">
    <property type="entry name" value="VACUOLAR PROTEIN SORTING-ASSOCIATED PROTEIN 13B"/>
    <property type="match status" value="1"/>
</dbReference>
<sequence>MVRLSVHASLKLFLSLNGTPLSFARFSRTNLVTGCYQLGQLLTRHYVTGALFRAGWVVGSLDLLGNPTGLVRALGSGVSALVVLPYRGLVQGRPWAFLMGVSHGTSTMLRHISSGALSSVTQLATSVSRNLDRLSLDPEHLAWKESLRTGPSAGLGQGLSTLGISLLGAVAGIVDHPMQALIHEESRGPTGFVKGLGRGLVGAVAKPISGAAELVAQTGKGILQGTGWGECSRRRHQAQPYQDGPSSEARLRASLSGQELLLALRVELLQDGNTSQSFVLVLTWQCLFLLSEADGVVERCFPLLELSCTGSPVDPSRVALDLEPPQSGMQHDRTATRARVRVAEYVTRTSPYPPPSSDQDGGDCEPSAPSGVTCLLRLLQPNLRPWLLARFAEAKKAALGKGFHSPHS</sequence>
<dbReference type="OrthoDB" id="445152at2759"/>
<dbReference type="PANTHER" id="PTHR12517:SF0">
    <property type="entry name" value="INTERMEMBRANE LIPID TRANSFER PROTEIN VPS13B"/>
    <property type="match status" value="1"/>
</dbReference>
<dbReference type="VEuPathDB" id="VectorBase:ISCI019488"/>
<protein>
    <submittedName>
        <fullName evidence="2">Putative vacuolar-sorting-associated 13 protein c-terminal</fullName>
    </submittedName>
</protein>
<dbReference type="VEuPathDB" id="VectorBase:ISCW019488"/>
<organism evidence="2">
    <name type="scientific">Ixodes scapularis</name>
    <name type="common">Black-legged tick</name>
    <name type="synonym">Deer tick</name>
    <dbReference type="NCBI Taxonomy" id="6945"/>
    <lineage>
        <taxon>Eukaryota</taxon>
        <taxon>Metazoa</taxon>
        <taxon>Ecdysozoa</taxon>
        <taxon>Arthropoda</taxon>
        <taxon>Chelicerata</taxon>
        <taxon>Arachnida</taxon>
        <taxon>Acari</taxon>
        <taxon>Parasitiformes</taxon>
        <taxon>Ixodida</taxon>
        <taxon>Ixodoidea</taxon>
        <taxon>Ixodidae</taxon>
        <taxon>Ixodinae</taxon>
        <taxon>Ixodes</taxon>
    </lineage>
</organism>
<feature type="region of interest" description="Disordered" evidence="1">
    <location>
        <begin position="345"/>
        <end position="366"/>
    </location>
</feature>